<sequence length="344" mass="40205">MTRLSSEETAQRNQDRMQFIKQYLPLRESAHDLPTIEAITGDASFRLYFRITVAQERYILMDVTPDKGSVQPFVKLNENFKNSGLAVPEIHAFDSQQGFVLLEDLGSTHLADLIETQFDEHKYRELISWLPKIAGVEKSPWMNPYDAEFIQQETNIFRQWLLESWLDVSLSEETNARWVELNMLLAEQMLSQPQVVMHRDFHSRNVMYCQGEGRLIDYQDAVLGPVCYDAVSLLKDCYIKLPHAEFVALRKESYQRLKHANLLENMAYEQYVYYFDLTGLQRHLKAAGIFVRLYLRDGKPGYLQNIIPTLQYVVEVGNSYKDFQWLATWLQSEIIPMIQVKLQS</sequence>
<dbReference type="RefSeq" id="WP_065791341.1">
    <property type="nucleotide sequence ID" value="NZ_MAUJ01000005.1"/>
</dbReference>
<dbReference type="Pfam" id="PF01636">
    <property type="entry name" value="APH"/>
    <property type="match status" value="1"/>
</dbReference>
<dbReference type="Gene3D" id="3.90.1200.10">
    <property type="match status" value="1"/>
</dbReference>
<proteinExistence type="predicted"/>
<dbReference type="InterPro" id="IPR011009">
    <property type="entry name" value="Kinase-like_dom_sf"/>
</dbReference>
<reference evidence="3" key="1">
    <citation type="submission" date="2016-07" db="EMBL/GenBank/DDBJ databases">
        <authorList>
            <person name="Florea S."/>
            <person name="Webb J.S."/>
            <person name="Jaromczyk J."/>
            <person name="Schardl C.L."/>
        </authorList>
    </citation>
    <scope>NUCLEOTIDE SEQUENCE [LARGE SCALE GENOMIC DNA]</scope>
    <source>
        <strain evidence="3">IPB1</strain>
    </source>
</reference>
<dbReference type="AlphaFoldDB" id="A0A1C0TNI0"/>
<dbReference type="SUPFAM" id="SSF56112">
    <property type="entry name" value="Protein kinase-like (PK-like)"/>
    <property type="match status" value="1"/>
</dbReference>
<dbReference type="EMBL" id="MAUJ01000005">
    <property type="protein sequence ID" value="OCQ20434.1"/>
    <property type="molecule type" value="Genomic_DNA"/>
</dbReference>
<name>A0A1C0TNI0_9GAMM</name>
<dbReference type="Gene3D" id="3.30.200.20">
    <property type="entry name" value="Phosphorylase Kinase, domain 1"/>
    <property type="match status" value="1"/>
</dbReference>
<organism evidence="2 3">
    <name type="scientific">Pseudoalteromonas luteoviolacea</name>
    <dbReference type="NCBI Taxonomy" id="43657"/>
    <lineage>
        <taxon>Bacteria</taxon>
        <taxon>Pseudomonadati</taxon>
        <taxon>Pseudomonadota</taxon>
        <taxon>Gammaproteobacteria</taxon>
        <taxon>Alteromonadales</taxon>
        <taxon>Pseudoalteromonadaceae</taxon>
        <taxon>Pseudoalteromonas</taxon>
    </lineage>
</organism>
<gene>
    <name evidence="2" type="ORF">A7985_15350</name>
</gene>
<dbReference type="Proteomes" id="UP000093366">
    <property type="component" value="Unassembled WGS sequence"/>
</dbReference>
<protein>
    <recommendedName>
        <fullName evidence="1">Aminoglycoside phosphotransferase domain-containing protein</fullName>
    </recommendedName>
</protein>
<evidence type="ECO:0000313" key="3">
    <source>
        <dbReference type="Proteomes" id="UP000093366"/>
    </source>
</evidence>
<comment type="caution">
    <text evidence="2">The sequence shown here is derived from an EMBL/GenBank/DDBJ whole genome shotgun (WGS) entry which is preliminary data.</text>
</comment>
<accession>A0A1C0TNI0</accession>
<dbReference type="InterPro" id="IPR002575">
    <property type="entry name" value="Aminoglycoside_PTrfase"/>
</dbReference>
<evidence type="ECO:0000259" key="1">
    <source>
        <dbReference type="Pfam" id="PF01636"/>
    </source>
</evidence>
<feature type="domain" description="Aminoglycoside phosphotransferase" evidence="1">
    <location>
        <begin position="35"/>
        <end position="254"/>
    </location>
</feature>
<evidence type="ECO:0000313" key="2">
    <source>
        <dbReference type="EMBL" id="OCQ20434.1"/>
    </source>
</evidence>